<dbReference type="OrthoDB" id="9810341at2"/>
<dbReference type="InterPro" id="IPR004360">
    <property type="entry name" value="Glyas_Fos-R_dOase_dom"/>
</dbReference>
<dbReference type="CDD" id="cd08351">
    <property type="entry name" value="ChaP_like"/>
    <property type="match status" value="1"/>
</dbReference>
<reference evidence="2 3" key="1">
    <citation type="submission" date="2019-09" db="EMBL/GenBank/DDBJ databases">
        <title>Draft genome sequence of the thermophilic Saccharopolyspora hirsuta VKM Ac-666T.</title>
        <authorList>
            <person name="Lobastova T.G."/>
            <person name="Fokina V."/>
            <person name="Bragin E.Y."/>
            <person name="Shtratnikova V.Y."/>
            <person name="Starodumova I.P."/>
            <person name="Tarlachkov S.V."/>
            <person name="Donova M.V."/>
        </authorList>
    </citation>
    <scope>NUCLEOTIDE SEQUENCE [LARGE SCALE GENOMIC DNA]</scope>
    <source>
        <strain evidence="2 3">VKM Ac-666</strain>
    </source>
</reference>
<dbReference type="SUPFAM" id="SSF54593">
    <property type="entry name" value="Glyoxalase/Bleomycin resistance protein/Dihydroxybiphenyl dioxygenase"/>
    <property type="match status" value="1"/>
</dbReference>
<dbReference type="EMBL" id="VWPH01000011">
    <property type="protein sequence ID" value="KAA5830077.1"/>
    <property type="molecule type" value="Genomic_DNA"/>
</dbReference>
<keyword evidence="3" id="KW-1185">Reference proteome</keyword>
<dbReference type="InterPro" id="IPR037523">
    <property type="entry name" value="VOC_core"/>
</dbReference>
<dbReference type="RefSeq" id="WP_150068931.1">
    <property type="nucleotide sequence ID" value="NZ_JBEPDJ010000004.1"/>
</dbReference>
<sequence>MGIELNHTIVGARDKHRSARFLADVLGVSVGAEVGPFVPVVLDNSVTLDYMAQDEVQPQHYAFLVGDAEFDAAFERIRAAGITYWADPGHAEPGEINHRWGGRGVYFEDPDGHNMEILTRTP</sequence>
<dbReference type="SMR" id="A0A5M7BPE4"/>
<organism evidence="2 3">
    <name type="scientific">Saccharopolyspora hirsuta</name>
    <dbReference type="NCBI Taxonomy" id="1837"/>
    <lineage>
        <taxon>Bacteria</taxon>
        <taxon>Bacillati</taxon>
        <taxon>Actinomycetota</taxon>
        <taxon>Actinomycetes</taxon>
        <taxon>Pseudonocardiales</taxon>
        <taxon>Pseudonocardiaceae</taxon>
        <taxon>Saccharopolyspora</taxon>
    </lineage>
</organism>
<protein>
    <submittedName>
        <fullName evidence="2">VOC family protein</fullName>
    </submittedName>
</protein>
<dbReference type="AlphaFoldDB" id="A0A5M7BPE4"/>
<evidence type="ECO:0000313" key="2">
    <source>
        <dbReference type="EMBL" id="KAA5830077.1"/>
    </source>
</evidence>
<proteinExistence type="predicted"/>
<gene>
    <name evidence="2" type="ORF">F1721_23505</name>
</gene>
<evidence type="ECO:0000259" key="1">
    <source>
        <dbReference type="PROSITE" id="PS51819"/>
    </source>
</evidence>
<dbReference type="Pfam" id="PF00903">
    <property type="entry name" value="Glyoxalase"/>
    <property type="match status" value="1"/>
</dbReference>
<dbReference type="InterPro" id="IPR029068">
    <property type="entry name" value="Glyas_Bleomycin-R_OHBP_Dase"/>
</dbReference>
<dbReference type="PROSITE" id="PS51819">
    <property type="entry name" value="VOC"/>
    <property type="match status" value="1"/>
</dbReference>
<evidence type="ECO:0000313" key="3">
    <source>
        <dbReference type="Proteomes" id="UP000323946"/>
    </source>
</evidence>
<accession>A0A5M7BPE4</accession>
<comment type="caution">
    <text evidence="2">The sequence shown here is derived from an EMBL/GenBank/DDBJ whole genome shotgun (WGS) entry which is preliminary data.</text>
</comment>
<dbReference type="Gene3D" id="3.10.180.10">
    <property type="entry name" value="2,3-Dihydroxybiphenyl 1,2-Dioxygenase, domain 1"/>
    <property type="match status" value="1"/>
</dbReference>
<feature type="domain" description="VOC" evidence="1">
    <location>
        <begin position="4"/>
        <end position="120"/>
    </location>
</feature>
<name>A0A5M7BPE4_SACHI</name>
<dbReference type="Proteomes" id="UP000323946">
    <property type="component" value="Unassembled WGS sequence"/>
</dbReference>